<comment type="caution">
    <text evidence="2">The sequence shown here is derived from an EMBL/GenBank/DDBJ whole genome shotgun (WGS) entry which is preliminary data.</text>
</comment>
<sequence length="58" mass="5892">MTEMAAFVLTLLTCGVLAAVGTVGIVLMKRVMADGSTSESLVEPVTESEPTPPGRGAV</sequence>
<dbReference type="RefSeq" id="WP_250872944.1">
    <property type="nucleotide sequence ID" value="NZ_JALXFV010000003.1"/>
</dbReference>
<evidence type="ECO:0000256" key="1">
    <source>
        <dbReference type="SAM" id="MobiDB-lite"/>
    </source>
</evidence>
<evidence type="ECO:0000313" key="3">
    <source>
        <dbReference type="Proteomes" id="UP001597187"/>
    </source>
</evidence>
<protein>
    <submittedName>
        <fullName evidence="2">Uncharacterized protein</fullName>
    </submittedName>
</protein>
<dbReference type="EMBL" id="JBHUDC010000003">
    <property type="protein sequence ID" value="MFD1512971.1"/>
    <property type="molecule type" value="Genomic_DNA"/>
</dbReference>
<proteinExistence type="predicted"/>
<accession>A0ABD6AUC8</accession>
<gene>
    <name evidence="2" type="ORF">ACFSBT_06720</name>
</gene>
<organism evidence="2 3">
    <name type="scientific">Halomarina rubra</name>
    <dbReference type="NCBI Taxonomy" id="2071873"/>
    <lineage>
        <taxon>Archaea</taxon>
        <taxon>Methanobacteriati</taxon>
        <taxon>Methanobacteriota</taxon>
        <taxon>Stenosarchaea group</taxon>
        <taxon>Halobacteria</taxon>
        <taxon>Halobacteriales</taxon>
        <taxon>Natronomonadaceae</taxon>
        <taxon>Halomarina</taxon>
    </lineage>
</organism>
<dbReference type="AlphaFoldDB" id="A0ABD6AUC8"/>
<name>A0ABD6AUC8_9EURY</name>
<feature type="region of interest" description="Disordered" evidence="1">
    <location>
        <begin position="34"/>
        <end position="58"/>
    </location>
</feature>
<evidence type="ECO:0000313" key="2">
    <source>
        <dbReference type="EMBL" id="MFD1512971.1"/>
    </source>
</evidence>
<keyword evidence="3" id="KW-1185">Reference proteome</keyword>
<reference evidence="2 3" key="1">
    <citation type="journal article" date="2019" name="Int. J. Syst. Evol. Microbiol.">
        <title>The Global Catalogue of Microorganisms (GCM) 10K type strain sequencing project: providing services to taxonomists for standard genome sequencing and annotation.</title>
        <authorList>
            <consortium name="The Broad Institute Genomics Platform"/>
            <consortium name="The Broad Institute Genome Sequencing Center for Infectious Disease"/>
            <person name="Wu L."/>
            <person name="Ma J."/>
        </authorList>
    </citation>
    <scope>NUCLEOTIDE SEQUENCE [LARGE SCALE GENOMIC DNA]</scope>
    <source>
        <strain evidence="2 3">CGMCC 1.12563</strain>
    </source>
</reference>
<dbReference type="Proteomes" id="UP001597187">
    <property type="component" value="Unassembled WGS sequence"/>
</dbReference>